<keyword evidence="8" id="KW-1185">Reference proteome</keyword>
<gene>
    <name evidence="7" type="ORF">SAMN04488238_101212</name>
</gene>
<feature type="domain" description="O-antigen ligase-related" evidence="6">
    <location>
        <begin position="281"/>
        <end position="419"/>
    </location>
</feature>
<feature type="transmembrane region" description="Helical" evidence="5">
    <location>
        <begin position="273"/>
        <end position="291"/>
    </location>
</feature>
<name>A0A1H2R6U1_9RHOB</name>
<reference evidence="7 8" key="1">
    <citation type="submission" date="2016-10" db="EMBL/GenBank/DDBJ databases">
        <authorList>
            <person name="de Groot N.N."/>
        </authorList>
    </citation>
    <scope>NUCLEOTIDE SEQUENCE [LARGE SCALE GENOMIC DNA]</scope>
    <source>
        <strain evidence="7 8">CGMCC 1.8894</strain>
    </source>
</reference>
<evidence type="ECO:0000256" key="5">
    <source>
        <dbReference type="SAM" id="Phobius"/>
    </source>
</evidence>
<feature type="transmembrane region" description="Helical" evidence="5">
    <location>
        <begin position="71"/>
        <end position="89"/>
    </location>
</feature>
<feature type="transmembrane region" description="Helical" evidence="5">
    <location>
        <begin position="446"/>
        <end position="465"/>
    </location>
</feature>
<feature type="transmembrane region" description="Helical" evidence="5">
    <location>
        <begin position="150"/>
        <end position="175"/>
    </location>
</feature>
<dbReference type="GO" id="GO:0016874">
    <property type="term" value="F:ligase activity"/>
    <property type="evidence" value="ECO:0007669"/>
    <property type="project" value="UniProtKB-KW"/>
</dbReference>
<dbReference type="OrthoDB" id="4391260at2"/>
<dbReference type="Pfam" id="PF04932">
    <property type="entry name" value="Wzy_C"/>
    <property type="match status" value="1"/>
</dbReference>
<evidence type="ECO:0000313" key="7">
    <source>
        <dbReference type="EMBL" id="SDW15117.1"/>
    </source>
</evidence>
<feature type="transmembrane region" description="Helical" evidence="5">
    <location>
        <begin position="321"/>
        <end position="340"/>
    </location>
</feature>
<evidence type="ECO:0000256" key="2">
    <source>
        <dbReference type="ARBA" id="ARBA00022692"/>
    </source>
</evidence>
<comment type="subcellular location">
    <subcellularLocation>
        <location evidence="1">Membrane</location>
        <topology evidence="1">Multi-pass membrane protein</topology>
    </subcellularLocation>
</comment>
<feature type="transmembrane region" description="Helical" evidence="5">
    <location>
        <begin position="297"/>
        <end position="314"/>
    </location>
</feature>
<sequence>MADWLDTPAATSETAGWVSIKKPSAGRSGKPNLKDNFVISPEHTKLNNRLALLLVAIMVLAPIPLASHRPVWWLLLGIVISGIAVWHLVRGSRIAPDRTLQMFKHAPLFLMGLAVVVFAVLQGLPIAAIIPDALLRLPETMVPGPVLHTISIVPDASILGALRITIYLCFVALVLEAAAQPNRGERMGWLLFFGITAHAVWGLVSLNFLGDTLLFGEKTAYQGMATGTFVNRNSYATFLGFGIVLGIALSLDRRIAPRIRASRDPGWLSPERIEMLGIWAMIAMITLALLATQSRMGVGATAVAGLLTFVVMRIKQGHSTAATLLTGGIGFVIFAAIALLRGGQGVLERFIFVEGASETRADFYSQILGMIGNRPFTGYGLDAFAPAFELHRAPPITAPLYLDMAHNSYLTLWAEMGLLFGSLPILALIGAAVIILRRIARRTTDLAMPVAALGIICLGGLHSLVDFSLEIPANVLVFLAVIAIGAAHRPIGR</sequence>
<proteinExistence type="predicted"/>
<feature type="transmembrane region" description="Helical" evidence="5">
    <location>
        <begin position="187"/>
        <end position="209"/>
    </location>
</feature>
<keyword evidence="3 5" id="KW-1133">Transmembrane helix</keyword>
<keyword evidence="7" id="KW-0436">Ligase</keyword>
<dbReference type="EMBL" id="FNOM01000001">
    <property type="protein sequence ID" value="SDW15117.1"/>
    <property type="molecule type" value="Genomic_DNA"/>
</dbReference>
<evidence type="ECO:0000256" key="1">
    <source>
        <dbReference type="ARBA" id="ARBA00004141"/>
    </source>
</evidence>
<dbReference type="GO" id="GO:0016020">
    <property type="term" value="C:membrane"/>
    <property type="evidence" value="ECO:0007669"/>
    <property type="project" value="UniProtKB-SubCell"/>
</dbReference>
<dbReference type="RefSeq" id="WP_092884518.1">
    <property type="nucleotide sequence ID" value="NZ_CP061498.1"/>
</dbReference>
<feature type="transmembrane region" description="Helical" evidence="5">
    <location>
        <begin position="109"/>
        <end position="130"/>
    </location>
</feature>
<dbReference type="AlphaFoldDB" id="A0A1H2R6U1"/>
<dbReference type="InterPro" id="IPR007016">
    <property type="entry name" value="O-antigen_ligase-rel_domated"/>
</dbReference>
<feature type="transmembrane region" description="Helical" evidence="5">
    <location>
        <begin position="410"/>
        <end position="434"/>
    </location>
</feature>
<dbReference type="InterPro" id="IPR051533">
    <property type="entry name" value="WaaL-like"/>
</dbReference>
<protein>
    <submittedName>
        <fullName evidence="7">O-antigen ligase like membrane protein</fullName>
    </submittedName>
</protein>
<evidence type="ECO:0000256" key="4">
    <source>
        <dbReference type="ARBA" id="ARBA00023136"/>
    </source>
</evidence>
<evidence type="ECO:0000313" key="8">
    <source>
        <dbReference type="Proteomes" id="UP000198539"/>
    </source>
</evidence>
<evidence type="ECO:0000259" key="6">
    <source>
        <dbReference type="Pfam" id="PF04932"/>
    </source>
</evidence>
<dbReference type="STRING" id="564137.SAMN04488238_101212"/>
<feature type="transmembrane region" description="Helical" evidence="5">
    <location>
        <begin position="471"/>
        <end position="488"/>
    </location>
</feature>
<keyword evidence="2 5" id="KW-0812">Transmembrane</keyword>
<dbReference type="PANTHER" id="PTHR37422">
    <property type="entry name" value="TEICHURONIC ACID BIOSYNTHESIS PROTEIN TUAE"/>
    <property type="match status" value="1"/>
</dbReference>
<organism evidence="7 8">
    <name type="scientific">Roseicitreum antarcticum</name>
    <dbReference type="NCBI Taxonomy" id="564137"/>
    <lineage>
        <taxon>Bacteria</taxon>
        <taxon>Pseudomonadati</taxon>
        <taxon>Pseudomonadota</taxon>
        <taxon>Alphaproteobacteria</taxon>
        <taxon>Rhodobacterales</taxon>
        <taxon>Paracoccaceae</taxon>
        <taxon>Roseicitreum</taxon>
    </lineage>
</organism>
<evidence type="ECO:0000256" key="3">
    <source>
        <dbReference type="ARBA" id="ARBA00022989"/>
    </source>
</evidence>
<accession>A0A1H2R6U1</accession>
<feature type="transmembrane region" description="Helical" evidence="5">
    <location>
        <begin position="234"/>
        <end position="252"/>
    </location>
</feature>
<keyword evidence="4 5" id="KW-0472">Membrane</keyword>
<feature type="transmembrane region" description="Helical" evidence="5">
    <location>
        <begin position="46"/>
        <end position="65"/>
    </location>
</feature>
<dbReference type="PANTHER" id="PTHR37422:SF23">
    <property type="entry name" value="TEICHURONIC ACID BIOSYNTHESIS PROTEIN TUAE"/>
    <property type="match status" value="1"/>
</dbReference>
<dbReference type="Proteomes" id="UP000198539">
    <property type="component" value="Unassembled WGS sequence"/>
</dbReference>